<dbReference type="EMBL" id="KZ857407">
    <property type="protein sequence ID" value="RDX49166.1"/>
    <property type="molecule type" value="Genomic_DNA"/>
</dbReference>
<keyword evidence="2" id="KW-0812">Transmembrane</keyword>
<gene>
    <name evidence="4" type="ORF">OH76DRAFT_1483375</name>
</gene>
<dbReference type="OrthoDB" id="2750926at2759"/>
<feature type="transmembrane region" description="Helical" evidence="2">
    <location>
        <begin position="159"/>
        <end position="180"/>
    </location>
</feature>
<evidence type="ECO:0000256" key="1">
    <source>
        <dbReference type="SAM" id="MobiDB-lite"/>
    </source>
</evidence>
<keyword evidence="2" id="KW-0472">Membrane</keyword>
<dbReference type="AlphaFoldDB" id="A0A371D9F6"/>
<dbReference type="InterPro" id="IPR045340">
    <property type="entry name" value="DUF6533"/>
</dbReference>
<accession>A0A371D9F6</accession>
<name>A0A371D9F6_9APHY</name>
<evidence type="ECO:0000313" key="4">
    <source>
        <dbReference type="EMBL" id="RDX49166.1"/>
    </source>
</evidence>
<feature type="region of interest" description="Disordered" evidence="1">
    <location>
        <begin position="309"/>
        <end position="335"/>
    </location>
</feature>
<feature type="transmembrane region" description="Helical" evidence="2">
    <location>
        <begin position="58"/>
        <end position="79"/>
    </location>
</feature>
<dbReference type="Proteomes" id="UP000256964">
    <property type="component" value="Unassembled WGS sequence"/>
</dbReference>
<keyword evidence="5" id="KW-1185">Reference proteome</keyword>
<reference evidence="4 5" key="1">
    <citation type="journal article" date="2018" name="Biotechnol. Biofuels">
        <title>Integrative visual omics of the white-rot fungus Polyporus brumalis exposes the biotechnological potential of its oxidative enzymes for delignifying raw plant biomass.</title>
        <authorList>
            <person name="Miyauchi S."/>
            <person name="Rancon A."/>
            <person name="Drula E."/>
            <person name="Hage H."/>
            <person name="Chaduli D."/>
            <person name="Favel A."/>
            <person name="Grisel S."/>
            <person name="Henrissat B."/>
            <person name="Herpoel-Gimbert I."/>
            <person name="Ruiz-Duenas F.J."/>
            <person name="Chevret D."/>
            <person name="Hainaut M."/>
            <person name="Lin J."/>
            <person name="Wang M."/>
            <person name="Pangilinan J."/>
            <person name="Lipzen A."/>
            <person name="Lesage-Meessen L."/>
            <person name="Navarro D."/>
            <person name="Riley R."/>
            <person name="Grigoriev I.V."/>
            <person name="Zhou S."/>
            <person name="Raouche S."/>
            <person name="Rosso M.N."/>
        </authorList>
    </citation>
    <scope>NUCLEOTIDE SEQUENCE [LARGE SCALE GENOMIC DNA]</scope>
    <source>
        <strain evidence="4 5">BRFM 1820</strain>
    </source>
</reference>
<evidence type="ECO:0000256" key="2">
    <source>
        <dbReference type="SAM" id="Phobius"/>
    </source>
</evidence>
<feature type="domain" description="DUF6533" evidence="3">
    <location>
        <begin position="23"/>
        <end position="67"/>
    </location>
</feature>
<organism evidence="4 5">
    <name type="scientific">Lentinus brumalis</name>
    <dbReference type="NCBI Taxonomy" id="2498619"/>
    <lineage>
        <taxon>Eukaryota</taxon>
        <taxon>Fungi</taxon>
        <taxon>Dikarya</taxon>
        <taxon>Basidiomycota</taxon>
        <taxon>Agaricomycotina</taxon>
        <taxon>Agaricomycetes</taxon>
        <taxon>Polyporales</taxon>
        <taxon>Polyporaceae</taxon>
        <taxon>Lentinus</taxon>
    </lineage>
</organism>
<dbReference type="Pfam" id="PF20151">
    <property type="entry name" value="DUF6533"/>
    <property type="match status" value="1"/>
</dbReference>
<evidence type="ECO:0000259" key="3">
    <source>
        <dbReference type="Pfam" id="PF20151"/>
    </source>
</evidence>
<protein>
    <recommendedName>
        <fullName evidence="3">DUF6533 domain-containing protein</fullName>
    </recommendedName>
</protein>
<evidence type="ECO:0000313" key="5">
    <source>
        <dbReference type="Proteomes" id="UP000256964"/>
    </source>
</evidence>
<sequence length="335" mass="35886">MSSDPDSAAATVAIFDALYTGNYCAVAGAVLFIFDTLLTFDREVAYFWTAKRVGGASLLFFANKWISMTVCVMVLVGFASPPSDVVSSLIWSHGKSDLNQSCSLFVIARRAMVTLQYVPGAAFSALRTYVLSRSKPLGLFVAVVTLAPAGANLDHEVVIISRAPLIAADMILIYITWATLSGWTALTNIQQSKRPKLSDVLFRGGVIYFVILFLLNVLHLVFSATSLASDDGTASFITEFTAPITAILTSRFLLELQEANHMLDADDPLHSSRALDSRPSFISSLGGFVNPALLTRSDDDDGIELQVQSHSAGPGKEEGRGQMAPEVAASSCSTA</sequence>
<feature type="transmembrane region" description="Helical" evidence="2">
    <location>
        <begin position="234"/>
        <end position="254"/>
    </location>
</feature>
<feature type="transmembrane region" description="Helical" evidence="2">
    <location>
        <begin position="200"/>
        <end position="222"/>
    </location>
</feature>
<dbReference type="STRING" id="139420.A0A371D9F6"/>
<keyword evidence="2" id="KW-1133">Transmembrane helix</keyword>
<proteinExistence type="predicted"/>
<feature type="transmembrane region" description="Helical" evidence="2">
    <location>
        <begin position="20"/>
        <end position="38"/>
    </location>
</feature>